<dbReference type="PRINTS" id="PR00743">
    <property type="entry name" value="GLHYDRLASE36"/>
</dbReference>
<dbReference type="Pfam" id="PF02065">
    <property type="entry name" value="Melibiase"/>
    <property type="match status" value="1"/>
</dbReference>
<reference evidence="9" key="1">
    <citation type="submission" date="2021-04" db="EMBL/GenBank/DDBJ databases">
        <title>Genome based classification of Actinospica acidithermotolerans sp. nov., an actinobacterium isolated from an Indonesian hot spring.</title>
        <authorList>
            <person name="Kusuma A.B."/>
            <person name="Putra K.E."/>
            <person name="Nafisah S."/>
            <person name="Loh J."/>
            <person name="Nouioui I."/>
            <person name="Goodfellow M."/>
        </authorList>
    </citation>
    <scope>NUCLEOTIDE SEQUENCE</scope>
    <source>
        <strain evidence="9">MGRD01-02</strain>
    </source>
</reference>
<dbReference type="PANTHER" id="PTHR43053">
    <property type="entry name" value="GLYCOSIDASE FAMILY 31"/>
    <property type="match status" value="1"/>
</dbReference>
<dbReference type="Proteomes" id="UP000676325">
    <property type="component" value="Unassembled WGS sequence"/>
</dbReference>
<evidence type="ECO:0000256" key="3">
    <source>
        <dbReference type="ARBA" id="ARBA00022801"/>
    </source>
</evidence>
<feature type="active site" description="Nucleophile" evidence="6">
    <location>
        <position position="475"/>
    </location>
</feature>
<comment type="caution">
    <text evidence="9">The sequence shown here is derived from an EMBL/GenBank/DDBJ whole genome shotgun (WGS) entry which is preliminary data.</text>
</comment>
<dbReference type="InterPro" id="IPR031704">
    <property type="entry name" value="Glyco_hydro_36_N"/>
</dbReference>
<dbReference type="Gene3D" id="2.70.98.60">
    <property type="entry name" value="alpha-galactosidase from lactobacil brevis"/>
    <property type="match status" value="1"/>
</dbReference>
<sequence length="721" mass="78810">MPIETGPSGRFWLLSGIRSSYAIGLTPDDGLLNLHWGPRISLADAEALAAEPVPQAHAFEGAADGYEEYPTEGGLRFARPALSVRGRARDSVIRGTEWTFAGFETGAQAGPGAGTEAGAGSDAAADELHLRFVDELLSLEISLHYRLRAEFDLVERWVTVAARATAPAPVELLRADAAAWTLPLRDEWRLSELHGRFVGESRLERGTLLHGEHVYGSRHGHTSHNHLPWFALDDGSAAEEQGQVWSGALAWSGNWRFAVQLLPMGRVQVTGGAGGDESGLVELAPGDVYESPVFAALYSEDGFGGASRAWHAYQLSYVVPKADRLRPVLYNSWEATHFDVSEASQRKLADRAAGLGVELFVVDDGWFGSRRDDRAGLGDWTPSAEQFPDGLRPLAEHVHGLGMQFGIWVEPEMVNPDSDLYRAHPEWAQHYPGRRRSEWRNQLVLNLGLPAVRDHLFEQLDALLGSAPIDYVKWDFNRSFSEPGWPGEPYPERLGLEHVYGFYGLLDRLRAAHPDVAFESCSAGGGRIDLGVLARTDMVWVSDNTDPLDRLRIQHGLSQLHPARVASAWVTDSPNAITGRVTPLRFRFVSAMAGLLGLGGNLVEWSDAELDEARELVARYKEIRHVVQHGALYRLRPPGAGLTAVQYVLGDEAVVLAWLGAQEFAAAPGPLPLAALEAGARYRDLESGVEYSGALLRHRGLVTGLTGDYAAGIFHLRRTAG</sequence>
<dbReference type="PIRSF" id="PIRSF005536">
    <property type="entry name" value="Agal"/>
    <property type="match status" value="1"/>
</dbReference>
<dbReference type="InterPro" id="IPR031705">
    <property type="entry name" value="Glyco_hydro_36_C"/>
</dbReference>
<dbReference type="InterPro" id="IPR038417">
    <property type="entry name" value="Alpga-gal_N_sf"/>
</dbReference>
<dbReference type="InterPro" id="IPR013780">
    <property type="entry name" value="Glyco_hydro_b"/>
</dbReference>
<dbReference type="InterPro" id="IPR017853">
    <property type="entry name" value="GH"/>
</dbReference>
<dbReference type="InterPro" id="IPR000111">
    <property type="entry name" value="Glyco_hydro_27/36_CS"/>
</dbReference>
<dbReference type="InterPro" id="IPR013785">
    <property type="entry name" value="Aldolase_TIM"/>
</dbReference>
<evidence type="ECO:0000256" key="5">
    <source>
        <dbReference type="PIRNR" id="PIRNR005536"/>
    </source>
</evidence>
<comment type="similarity">
    <text evidence="5">Belongs to the glycosyl hydrolase.</text>
</comment>
<evidence type="ECO:0000313" key="10">
    <source>
        <dbReference type="Proteomes" id="UP000676325"/>
    </source>
</evidence>
<dbReference type="EMBL" id="JAGSOH010000038">
    <property type="protein sequence ID" value="MBR7827634.1"/>
    <property type="molecule type" value="Genomic_DNA"/>
</dbReference>
<evidence type="ECO:0000313" key="9">
    <source>
        <dbReference type="EMBL" id="MBR7827634.1"/>
    </source>
</evidence>
<dbReference type="Pfam" id="PF16875">
    <property type="entry name" value="Glyco_hydro_36N"/>
    <property type="match status" value="1"/>
</dbReference>
<dbReference type="InterPro" id="IPR050985">
    <property type="entry name" value="Alpha-glycosidase_related"/>
</dbReference>
<evidence type="ECO:0000259" key="8">
    <source>
        <dbReference type="Pfam" id="PF16875"/>
    </source>
</evidence>
<feature type="domain" description="Glycosyl hydrolase family 36 N-terminal" evidence="8">
    <location>
        <begin position="31"/>
        <end position="283"/>
    </location>
</feature>
<dbReference type="PANTHER" id="PTHR43053:SF3">
    <property type="entry name" value="ALPHA-GALACTOSIDASE C-RELATED"/>
    <property type="match status" value="1"/>
</dbReference>
<protein>
    <recommendedName>
        <fullName evidence="2 5">Alpha-galactosidase</fullName>
        <ecNumber evidence="2 5">3.2.1.22</ecNumber>
    </recommendedName>
</protein>
<dbReference type="CDD" id="cd14791">
    <property type="entry name" value="GH36"/>
    <property type="match status" value="1"/>
</dbReference>
<evidence type="ECO:0000256" key="4">
    <source>
        <dbReference type="ARBA" id="ARBA00023295"/>
    </source>
</evidence>
<dbReference type="Pfam" id="PF16874">
    <property type="entry name" value="Glyco_hydro_36C"/>
    <property type="match status" value="1"/>
</dbReference>
<dbReference type="AlphaFoldDB" id="A0A941EEL0"/>
<dbReference type="PROSITE" id="PS00512">
    <property type="entry name" value="ALPHA_GALACTOSIDASE"/>
    <property type="match status" value="1"/>
</dbReference>
<accession>A0A941EEL0</accession>
<dbReference type="EC" id="3.2.1.22" evidence="2 5"/>
<keyword evidence="4 5" id="KW-0326">Glycosidase</keyword>
<keyword evidence="10" id="KW-1185">Reference proteome</keyword>
<evidence type="ECO:0000256" key="2">
    <source>
        <dbReference type="ARBA" id="ARBA00012755"/>
    </source>
</evidence>
<dbReference type="Gene3D" id="2.60.40.1180">
    <property type="entry name" value="Golgi alpha-mannosidase II"/>
    <property type="match status" value="1"/>
</dbReference>
<evidence type="ECO:0000259" key="7">
    <source>
        <dbReference type="Pfam" id="PF16874"/>
    </source>
</evidence>
<gene>
    <name evidence="9" type="ORF">KDK95_15050</name>
</gene>
<dbReference type="RefSeq" id="WP_212518773.1">
    <property type="nucleotide sequence ID" value="NZ_JAGSOH010000038.1"/>
</dbReference>
<feature type="active site" description="Proton donor" evidence="6">
    <location>
        <position position="543"/>
    </location>
</feature>
<evidence type="ECO:0000256" key="1">
    <source>
        <dbReference type="ARBA" id="ARBA00001255"/>
    </source>
</evidence>
<dbReference type="InterPro" id="IPR002252">
    <property type="entry name" value="Glyco_hydro_36"/>
</dbReference>
<comment type="catalytic activity">
    <reaction evidence="1 5">
        <text>Hydrolysis of terminal, non-reducing alpha-D-galactose residues in alpha-D-galactosides, including galactose oligosaccharides, galactomannans and galactolipids.</text>
        <dbReference type="EC" id="3.2.1.22"/>
    </reaction>
</comment>
<organism evidence="9 10">
    <name type="scientific">Actinospica acidithermotolerans</name>
    <dbReference type="NCBI Taxonomy" id="2828514"/>
    <lineage>
        <taxon>Bacteria</taxon>
        <taxon>Bacillati</taxon>
        <taxon>Actinomycetota</taxon>
        <taxon>Actinomycetes</taxon>
        <taxon>Catenulisporales</taxon>
        <taxon>Actinospicaceae</taxon>
        <taxon>Actinospica</taxon>
    </lineage>
</organism>
<keyword evidence="3 5" id="KW-0378">Hydrolase</keyword>
<dbReference type="SUPFAM" id="SSF51445">
    <property type="entry name" value="(Trans)glycosidases"/>
    <property type="match status" value="1"/>
</dbReference>
<proteinExistence type="inferred from homology"/>
<dbReference type="GO" id="GO:0004557">
    <property type="term" value="F:alpha-galactosidase activity"/>
    <property type="evidence" value="ECO:0007669"/>
    <property type="project" value="UniProtKB-UniRule"/>
</dbReference>
<evidence type="ECO:0000256" key="6">
    <source>
        <dbReference type="PIRSR" id="PIRSR005536-1"/>
    </source>
</evidence>
<feature type="domain" description="Glycosyl hydrolase family 36 C-terminal" evidence="7">
    <location>
        <begin position="643"/>
        <end position="716"/>
    </location>
</feature>
<name>A0A941EEL0_9ACTN</name>
<dbReference type="GO" id="GO:0016052">
    <property type="term" value="P:carbohydrate catabolic process"/>
    <property type="evidence" value="ECO:0007669"/>
    <property type="project" value="InterPro"/>
</dbReference>
<dbReference type="FunFam" id="3.20.20.70:FF:000118">
    <property type="entry name" value="Alpha-galactosidase"/>
    <property type="match status" value="1"/>
</dbReference>
<dbReference type="Gene3D" id="3.20.20.70">
    <property type="entry name" value="Aldolase class I"/>
    <property type="match status" value="1"/>
</dbReference>